<sequence>SGKIRRNTDSEKEREERIDARNGGVVRWYGPDIALKALPTTRPPPPWCCTSALAPQQRLDCPASQPVEIS</sequence>
<accession>A0A6V7GW34</accession>
<evidence type="ECO:0000313" key="2">
    <source>
        <dbReference type="EMBL" id="CAD1468496.1"/>
    </source>
</evidence>
<comment type="caution">
    <text evidence="2">The sequence shown here is derived from an EMBL/GenBank/DDBJ whole genome shotgun (WGS) entry which is preliminary data.</text>
</comment>
<reference evidence="2" key="1">
    <citation type="submission" date="2020-07" db="EMBL/GenBank/DDBJ databases">
        <authorList>
            <person name="Nazaruddin N."/>
        </authorList>
    </citation>
    <scope>NUCLEOTIDE SEQUENCE</scope>
</reference>
<dbReference type="EMBL" id="CAJDYZ010000645">
    <property type="protein sequence ID" value="CAD1468496.1"/>
    <property type="molecule type" value="Genomic_DNA"/>
</dbReference>
<dbReference type="Proteomes" id="UP000752696">
    <property type="component" value="Unassembled WGS sequence"/>
</dbReference>
<feature type="region of interest" description="Disordered" evidence="1">
    <location>
        <begin position="1"/>
        <end position="20"/>
    </location>
</feature>
<protein>
    <submittedName>
        <fullName evidence="2">Uncharacterized protein</fullName>
    </submittedName>
</protein>
<gene>
    <name evidence="2" type="ORF">MHI_LOCUS50627</name>
</gene>
<organism evidence="2 3">
    <name type="scientific">Heterotrigona itama</name>
    <dbReference type="NCBI Taxonomy" id="395501"/>
    <lineage>
        <taxon>Eukaryota</taxon>
        <taxon>Metazoa</taxon>
        <taxon>Ecdysozoa</taxon>
        <taxon>Arthropoda</taxon>
        <taxon>Hexapoda</taxon>
        <taxon>Insecta</taxon>
        <taxon>Pterygota</taxon>
        <taxon>Neoptera</taxon>
        <taxon>Endopterygota</taxon>
        <taxon>Hymenoptera</taxon>
        <taxon>Apocrita</taxon>
        <taxon>Aculeata</taxon>
        <taxon>Apoidea</taxon>
        <taxon>Anthophila</taxon>
        <taxon>Apidae</taxon>
        <taxon>Heterotrigona</taxon>
    </lineage>
</organism>
<name>A0A6V7GW34_9HYME</name>
<proteinExistence type="predicted"/>
<evidence type="ECO:0000313" key="3">
    <source>
        <dbReference type="Proteomes" id="UP000752696"/>
    </source>
</evidence>
<keyword evidence="3" id="KW-1185">Reference proteome</keyword>
<dbReference type="AlphaFoldDB" id="A0A6V7GW34"/>
<feature type="non-terminal residue" evidence="2">
    <location>
        <position position="1"/>
    </location>
</feature>
<evidence type="ECO:0000256" key="1">
    <source>
        <dbReference type="SAM" id="MobiDB-lite"/>
    </source>
</evidence>